<evidence type="ECO:0000259" key="8">
    <source>
        <dbReference type="Pfam" id="PF20667"/>
    </source>
</evidence>
<evidence type="ECO:0000256" key="1">
    <source>
        <dbReference type="ARBA" id="ARBA00006572"/>
    </source>
</evidence>
<reference evidence="9 10" key="1">
    <citation type="journal article" date="2023" name="Insect Mol. Biol.">
        <title>Genome sequencing provides insights into the evolution of gene families encoding plant cell wall-degrading enzymes in longhorned beetles.</title>
        <authorList>
            <person name="Shin N.R."/>
            <person name="Okamura Y."/>
            <person name="Kirsch R."/>
            <person name="Pauchet Y."/>
        </authorList>
    </citation>
    <scope>NUCLEOTIDE SEQUENCE [LARGE SCALE GENOMIC DNA]</scope>
    <source>
        <strain evidence="9">EAD_L_NR</strain>
    </source>
</reference>
<evidence type="ECO:0000313" key="10">
    <source>
        <dbReference type="Proteomes" id="UP001159042"/>
    </source>
</evidence>
<dbReference type="PANTHER" id="PTHR12100">
    <property type="entry name" value="SEC10"/>
    <property type="match status" value="1"/>
</dbReference>
<keyword evidence="3" id="KW-0813">Transport</keyword>
<keyword evidence="4" id="KW-0268">Exocytosis</keyword>
<dbReference type="InterPro" id="IPR048625">
    <property type="entry name" value="Sec10_N"/>
</dbReference>
<evidence type="ECO:0000256" key="6">
    <source>
        <dbReference type="ARBA" id="ARBA00031471"/>
    </source>
</evidence>
<comment type="caution">
    <text evidence="9">The sequence shown here is derived from an EMBL/GenBank/DDBJ whole genome shotgun (WGS) entry which is preliminary data.</text>
</comment>
<dbReference type="PANTHER" id="PTHR12100:SF0">
    <property type="entry name" value="EXOCYST COMPLEX COMPONENT 5"/>
    <property type="match status" value="1"/>
</dbReference>
<protein>
    <recommendedName>
        <fullName evidence="2">Exocyst complex component 5</fullName>
    </recommendedName>
    <alternativeName>
        <fullName evidence="6">Exocyst complex component Sec10</fullName>
    </alternativeName>
</protein>
<dbReference type="AlphaFoldDB" id="A0AAV8VE73"/>
<dbReference type="InterPro" id="IPR048627">
    <property type="entry name" value="Sec10_HB"/>
</dbReference>
<dbReference type="Proteomes" id="UP001159042">
    <property type="component" value="Unassembled WGS sequence"/>
</dbReference>
<evidence type="ECO:0000313" key="9">
    <source>
        <dbReference type="EMBL" id="KAJ8912569.1"/>
    </source>
</evidence>
<comment type="similarity">
    <text evidence="1">Belongs to the SEC10 family.</text>
</comment>
<name>A0AAV8VE73_9CUCU</name>
<evidence type="ECO:0000256" key="5">
    <source>
        <dbReference type="ARBA" id="ARBA00023054"/>
    </source>
</evidence>
<feature type="domain" description="Exocyst complex component Sec10-like alpha-helical bundle" evidence="7">
    <location>
        <begin position="162"/>
        <end position="707"/>
    </location>
</feature>
<dbReference type="EMBL" id="JANEYG010000121">
    <property type="protein sequence ID" value="KAJ8912569.1"/>
    <property type="molecule type" value="Genomic_DNA"/>
</dbReference>
<dbReference type="InterPro" id="IPR009976">
    <property type="entry name" value="Sec10-like"/>
</dbReference>
<keyword evidence="10" id="KW-1185">Reference proteome</keyword>
<evidence type="ECO:0000256" key="2">
    <source>
        <dbReference type="ARBA" id="ARBA00017524"/>
    </source>
</evidence>
<dbReference type="Pfam" id="PF20667">
    <property type="entry name" value="Sec10_N"/>
    <property type="match status" value="1"/>
</dbReference>
<dbReference type="GO" id="GO:0006893">
    <property type="term" value="P:Golgi to plasma membrane transport"/>
    <property type="evidence" value="ECO:0007669"/>
    <property type="project" value="TreeGrafter"/>
</dbReference>
<evidence type="ECO:0000259" key="7">
    <source>
        <dbReference type="Pfam" id="PF07393"/>
    </source>
</evidence>
<dbReference type="Pfam" id="PF07393">
    <property type="entry name" value="Sec10_HB"/>
    <property type="match status" value="1"/>
</dbReference>
<sequence length="713" mass="81977">MMQQYIKELEQEPFDAEEFVERLAWRTIAETKSDSDDGDFNPVLLHESFVQAIKDLTLLEERQQKKCEKLESTVREDEAVFFQEIYNLLEQNKQAIDTFQELDGKINHVATKVLHLGDQLDSVNGPRARVVDAQRLMIHLSEFLSTGPLSSSVFTDPYRIDEAAEIIQKLYLIAQDLPSPKFETVKRKIERKYCDIEKQLIEEFASAITNEDLKRMKQIATVLSQFKGYSQCVDAYIDQSQAGCLLSKDVFGHLLPLCKYNYEVIKKVFSNPEQVMAKFVLNIYQLKLAEYIDRQLSSKLGSYSYLQTLYELYSKTNQLSNDLSIFDMGNDKNYLTKLTTNIFQKYINDYISIELKCLKERCSGNLQKYYESKNHQKKPIQSGGFQDLRRDLQAVIGTRANINIAQIENYGGETFLSEEVVIMILQDTKHAFERCRLLSRPEERSTNASQILDKLINSILTEHVDYAVELGLQAIPVVEGVKSPPEIYFFTVVHQSNNITHLVEKQFMDLVVPLIINSPKYNECLQKKKFVLEDIERKINTGLDRSLNAITTWVKLYLQSEQKKSDFKPDTDDFDTVASHACKTVSVYISSIIKEIKVNLDGNNVTAVLQELGIRLHRVVYDHMLQFQYNTAGAMVAICDLNEYRSCTKPLGPLVAELFETLHALCNLLLVKPENLQQVCSEDSLVNLEKSILHNFIQLRSDFKAQKQTILKV</sequence>
<accession>A0AAV8VE73</accession>
<evidence type="ECO:0000256" key="3">
    <source>
        <dbReference type="ARBA" id="ARBA00022448"/>
    </source>
</evidence>
<proteinExistence type="inferred from homology"/>
<evidence type="ECO:0000256" key="4">
    <source>
        <dbReference type="ARBA" id="ARBA00022483"/>
    </source>
</evidence>
<dbReference type="GO" id="GO:0006887">
    <property type="term" value="P:exocytosis"/>
    <property type="evidence" value="ECO:0007669"/>
    <property type="project" value="UniProtKB-KW"/>
</dbReference>
<feature type="domain" description="Exocyst complex component Sec10 N-terminal" evidence="8">
    <location>
        <begin position="44"/>
        <end position="152"/>
    </location>
</feature>
<gene>
    <name evidence="9" type="ORF">NQ315_006641</name>
</gene>
<keyword evidence="5" id="KW-0175">Coiled coil</keyword>
<organism evidence="9 10">
    <name type="scientific">Exocentrus adspersus</name>
    <dbReference type="NCBI Taxonomy" id="1586481"/>
    <lineage>
        <taxon>Eukaryota</taxon>
        <taxon>Metazoa</taxon>
        <taxon>Ecdysozoa</taxon>
        <taxon>Arthropoda</taxon>
        <taxon>Hexapoda</taxon>
        <taxon>Insecta</taxon>
        <taxon>Pterygota</taxon>
        <taxon>Neoptera</taxon>
        <taxon>Endopterygota</taxon>
        <taxon>Coleoptera</taxon>
        <taxon>Polyphaga</taxon>
        <taxon>Cucujiformia</taxon>
        <taxon>Chrysomeloidea</taxon>
        <taxon>Cerambycidae</taxon>
        <taxon>Lamiinae</taxon>
        <taxon>Acanthocinini</taxon>
        <taxon>Exocentrus</taxon>
    </lineage>
</organism>
<dbReference type="GO" id="GO:0000145">
    <property type="term" value="C:exocyst"/>
    <property type="evidence" value="ECO:0007669"/>
    <property type="project" value="TreeGrafter"/>
</dbReference>